<reference evidence="10 11" key="2">
    <citation type="submission" date="2018-11" db="EMBL/GenBank/DDBJ databases">
        <authorList>
            <consortium name="Pathogen Informatics"/>
        </authorList>
    </citation>
    <scope>NUCLEOTIDE SEQUENCE [LARGE SCALE GENOMIC DNA]</scope>
</reference>
<keyword evidence="6 9" id="KW-0732">Signal</keyword>
<dbReference type="GO" id="GO:0030234">
    <property type="term" value="F:enzyme regulator activity"/>
    <property type="evidence" value="ECO:0007669"/>
    <property type="project" value="TreeGrafter"/>
</dbReference>
<dbReference type="GO" id="GO:0005576">
    <property type="term" value="C:extracellular region"/>
    <property type="evidence" value="ECO:0007669"/>
    <property type="project" value="UniProtKB-SubCell"/>
</dbReference>
<comment type="similarity">
    <text evidence="2">Belongs to the 7B2 family.</text>
</comment>
<dbReference type="EMBL" id="UYRT01077863">
    <property type="protein sequence ID" value="VDN17060.1"/>
    <property type="molecule type" value="Genomic_DNA"/>
</dbReference>
<keyword evidence="8" id="KW-0143">Chaperone</keyword>
<dbReference type="OrthoDB" id="9922675at2759"/>
<evidence type="ECO:0000256" key="9">
    <source>
        <dbReference type="SAM" id="SignalP"/>
    </source>
</evidence>
<evidence type="ECO:0000256" key="3">
    <source>
        <dbReference type="ARBA" id="ARBA00019589"/>
    </source>
</evidence>
<evidence type="ECO:0000313" key="11">
    <source>
        <dbReference type="Proteomes" id="UP000271098"/>
    </source>
</evidence>
<evidence type="ECO:0000313" key="12">
    <source>
        <dbReference type="WBParaSite" id="GPUH_0001016901-mRNA-1"/>
    </source>
</evidence>
<evidence type="ECO:0000256" key="5">
    <source>
        <dbReference type="ARBA" id="ARBA00022525"/>
    </source>
</evidence>
<gene>
    <name evidence="10" type="ORF">GPUH_LOCUS10156</name>
</gene>
<evidence type="ECO:0000256" key="4">
    <source>
        <dbReference type="ARBA" id="ARBA00022448"/>
    </source>
</evidence>
<evidence type="ECO:0000313" key="10">
    <source>
        <dbReference type="EMBL" id="VDN17060.1"/>
    </source>
</evidence>
<dbReference type="Proteomes" id="UP000271098">
    <property type="component" value="Unassembled WGS sequence"/>
</dbReference>
<dbReference type="GO" id="GO:0007218">
    <property type="term" value="P:neuropeptide signaling pathway"/>
    <property type="evidence" value="ECO:0007669"/>
    <property type="project" value="InterPro"/>
</dbReference>
<evidence type="ECO:0000256" key="7">
    <source>
        <dbReference type="ARBA" id="ARBA00023157"/>
    </source>
</evidence>
<comment type="subcellular location">
    <subcellularLocation>
        <location evidence="1">Secreted</location>
    </subcellularLocation>
</comment>
<feature type="signal peptide" evidence="9">
    <location>
        <begin position="1"/>
        <end position="17"/>
    </location>
</feature>
<dbReference type="InterPro" id="IPR007945">
    <property type="entry name" value="Secretogranin_V"/>
</dbReference>
<keyword evidence="11" id="KW-1185">Reference proteome</keyword>
<dbReference type="WBParaSite" id="GPUH_0001016901-mRNA-1">
    <property type="protein sequence ID" value="GPUH_0001016901-mRNA-1"/>
    <property type="gene ID" value="GPUH_0001016901"/>
</dbReference>
<protein>
    <recommendedName>
        <fullName evidence="3">Neuroendocrine protein 7B2</fullName>
    </recommendedName>
</protein>
<sequence length="209" mass="23630">MWAKCLIAALIFQAVNAIALSHQDLPEFIGLMSRDVEAIPGPLAFGHKYMTGGAGEGSQRLRPESDFEEREQVKSDSVLPAYCEPPNPCPFGYTAADGCLEDFENSAEFSRNYQASQTCICDHEHMFNCPDKRTDDELEESLQSLLDEQGLHKTLIAKKFHEKRSQALAPRRKRSITSVFMKPLRSQNPYFKGEILKTVTKKDGRNTWQ</sequence>
<organism evidence="12">
    <name type="scientific">Gongylonema pulchrum</name>
    <dbReference type="NCBI Taxonomy" id="637853"/>
    <lineage>
        <taxon>Eukaryota</taxon>
        <taxon>Metazoa</taxon>
        <taxon>Ecdysozoa</taxon>
        <taxon>Nematoda</taxon>
        <taxon>Chromadorea</taxon>
        <taxon>Rhabditida</taxon>
        <taxon>Spirurina</taxon>
        <taxon>Spiruromorpha</taxon>
        <taxon>Spiruroidea</taxon>
        <taxon>Gongylonematidae</taxon>
        <taxon>Gongylonema</taxon>
    </lineage>
</organism>
<dbReference type="GO" id="GO:0030141">
    <property type="term" value="C:secretory granule"/>
    <property type="evidence" value="ECO:0007669"/>
    <property type="project" value="InterPro"/>
</dbReference>
<evidence type="ECO:0000256" key="8">
    <source>
        <dbReference type="ARBA" id="ARBA00023186"/>
    </source>
</evidence>
<name>A0A183DN65_9BILA</name>
<dbReference type="GO" id="GO:0046883">
    <property type="term" value="P:regulation of hormone secretion"/>
    <property type="evidence" value="ECO:0007669"/>
    <property type="project" value="TreeGrafter"/>
</dbReference>
<reference evidence="12" key="1">
    <citation type="submission" date="2016-06" db="UniProtKB">
        <authorList>
            <consortium name="WormBaseParasite"/>
        </authorList>
    </citation>
    <scope>IDENTIFICATION</scope>
</reference>
<dbReference type="PANTHER" id="PTHR12738">
    <property type="entry name" value="NEUROENDOCRINE PROTEIN 7B2"/>
    <property type="match status" value="1"/>
</dbReference>
<dbReference type="PANTHER" id="PTHR12738:SF0">
    <property type="entry name" value="NEUROENDOCRINE PROTEIN 7B2"/>
    <property type="match status" value="1"/>
</dbReference>
<keyword evidence="4" id="KW-0813">Transport</keyword>
<keyword evidence="5" id="KW-0964">Secreted</keyword>
<proteinExistence type="inferred from homology"/>
<accession>A0A183DN65</accession>
<evidence type="ECO:0000256" key="2">
    <source>
        <dbReference type="ARBA" id="ARBA00006348"/>
    </source>
</evidence>
<evidence type="ECO:0000256" key="6">
    <source>
        <dbReference type="ARBA" id="ARBA00022729"/>
    </source>
</evidence>
<evidence type="ECO:0000256" key="1">
    <source>
        <dbReference type="ARBA" id="ARBA00004613"/>
    </source>
</evidence>
<dbReference type="Pfam" id="PF05281">
    <property type="entry name" value="Secretogranin_V"/>
    <property type="match status" value="1"/>
</dbReference>
<keyword evidence="7" id="KW-1015">Disulfide bond</keyword>
<feature type="chain" id="PRO_5043138791" description="Neuroendocrine protein 7B2" evidence="9">
    <location>
        <begin position="18"/>
        <end position="209"/>
    </location>
</feature>
<dbReference type="AlphaFoldDB" id="A0A183DN65"/>